<sequence>MANADGTWDCVTKTPMGDQKSVFTIVTNGDTFSGTNEGPAGAMEVQDGKVDGNTLTWTMKMKMPPITMEATATVDGDTLNGSAKVGPFGTMQMAGTRRA</sequence>
<dbReference type="Proteomes" id="UP000198281">
    <property type="component" value="Unassembled WGS sequence"/>
</dbReference>
<reference evidence="2" key="1">
    <citation type="submission" date="2017-06" db="EMBL/GenBank/DDBJ databases">
        <authorList>
            <person name="Varghese N."/>
            <person name="Submissions S."/>
        </authorList>
    </citation>
    <scope>NUCLEOTIDE SEQUENCE [LARGE SCALE GENOMIC DNA]</scope>
    <source>
        <strain evidence="2">LNB2</strain>
    </source>
</reference>
<name>A0A239BMW5_9SPHN</name>
<gene>
    <name evidence="1" type="ORF">SAMN06295912_101298</name>
</gene>
<dbReference type="OrthoDB" id="5145750at2"/>
<proteinExistence type="predicted"/>
<evidence type="ECO:0000313" key="2">
    <source>
        <dbReference type="Proteomes" id="UP000198281"/>
    </source>
</evidence>
<dbReference type="AlphaFoldDB" id="A0A239BMW5"/>
<dbReference type="RefSeq" id="WP_089217812.1">
    <property type="nucleotide sequence ID" value="NZ_FZOS01000001.1"/>
</dbReference>
<keyword evidence="2" id="KW-1185">Reference proteome</keyword>
<dbReference type="EMBL" id="FZOS01000001">
    <property type="protein sequence ID" value="SNS09320.1"/>
    <property type="molecule type" value="Genomic_DNA"/>
</dbReference>
<accession>A0A239BMW5</accession>
<protein>
    <submittedName>
        <fullName evidence="1">Uncharacterized protein</fullName>
    </submittedName>
</protein>
<organism evidence="1 2">
    <name type="scientific">Edaphosphingomonas laterariae</name>
    <dbReference type="NCBI Taxonomy" id="861865"/>
    <lineage>
        <taxon>Bacteria</taxon>
        <taxon>Pseudomonadati</taxon>
        <taxon>Pseudomonadota</taxon>
        <taxon>Alphaproteobacteria</taxon>
        <taxon>Sphingomonadales</taxon>
        <taxon>Rhizorhabdaceae</taxon>
        <taxon>Edaphosphingomonas</taxon>
    </lineage>
</organism>
<evidence type="ECO:0000313" key="1">
    <source>
        <dbReference type="EMBL" id="SNS09320.1"/>
    </source>
</evidence>